<dbReference type="EMBL" id="JBIMZQ010000007">
    <property type="protein sequence ID" value="KAL3670253.1"/>
    <property type="molecule type" value="Genomic_DNA"/>
</dbReference>
<keyword evidence="2" id="KW-0472">Membrane</keyword>
<keyword evidence="2" id="KW-1133">Transmembrane helix</keyword>
<protein>
    <submittedName>
        <fullName evidence="3">Uncharacterized protein</fullName>
    </submittedName>
</protein>
<sequence>MFRSYGCSQFLATQTTLPPLTENDHDANSEPTAPTAVSERSPSPTRLRWLGCFAILFVVFLSAIFGIPYVAKKVSELHEFFHFDKFKENTAELHQKMLTLEKDYPIWRSRNQNVLKFMVNTLEVEKMYAGFSELLREVTEDEEANLLTQLKPIQVEMQKWQKDIEECRVCKLESTAVSTIRIMMSASGDVFAVINKPATTDNIEAQL</sequence>
<keyword evidence="2" id="KW-0812">Transmembrane</keyword>
<name>A0ABD3FU20_9STRA</name>
<accession>A0ABD3FU20</accession>
<evidence type="ECO:0000313" key="3">
    <source>
        <dbReference type="EMBL" id="KAL3670253.1"/>
    </source>
</evidence>
<gene>
    <name evidence="3" type="ORF">V7S43_004566</name>
</gene>
<evidence type="ECO:0000313" key="4">
    <source>
        <dbReference type="Proteomes" id="UP001632037"/>
    </source>
</evidence>
<reference evidence="3 4" key="1">
    <citation type="submission" date="2024-09" db="EMBL/GenBank/DDBJ databases">
        <title>Genome sequencing and assembly of Phytophthora oleae, isolate VK10A, causative agent of rot of olive drupes.</title>
        <authorList>
            <person name="Conti Taguali S."/>
            <person name="Riolo M."/>
            <person name="La Spada F."/>
            <person name="Cacciola S.O."/>
            <person name="Dionisio G."/>
        </authorList>
    </citation>
    <scope>NUCLEOTIDE SEQUENCE [LARGE SCALE GENOMIC DNA]</scope>
    <source>
        <strain evidence="3 4">VK10A</strain>
    </source>
</reference>
<evidence type="ECO:0000256" key="2">
    <source>
        <dbReference type="SAM" id="Phobius"/>
    </source>
</evidence>
<dbReference type="Proteomes" id="UP001632037">
    <property type="component" value="Unassembled WGS sequence"/>
</dbReference>
<proteinExistence type="predicted"/>
<dbReference type="AlphaFoldDB" id="A0ABD3FU20"/>
<feature type="transmembrane region" description="Helical" evidence="2">
    <location>
        <begin position="49"/>
        <end position="71"/>
    </location>
</feature>
<comment type="caution">
    <text evidence="3">The sequence shown here is derived from an EMBL/GenBank/DDBJ whole genome shotgun (WGS) entry which is preliminary data.</text>
</comment>
<keyword evidence="4" id="KW-1185">Reference proteome</keyword>
<evidence type="ECO:0000256" key="1">
    <source>
        <dbReference type="SAM" id="MobiDB-lite"/>
    </source>
</evidence>
<organism evidence="3 4">
    <name type="scientific">Phytophthora oleae</name>
    <dbReference type="NCBI Taxonomy" id="2107226"/>
    <lineage>
        <taxon>Eukaryota</taxon>
        <taxon>Sar</taxon>
        <taxon>Stramenopiles</taxon>
        <taxon>Oomycota</taxon>
        <taxon>Peronosporomycetes</taxon>
        <taxon>Peronosporales</taxon>
        <taxon>Peronosporaceae</taxon>
        <taxon>Phytophthora</taxon>
    </lineage>
</organism>
<feature type="region of interest" description="Disordered" evidence="1">
    <location>
        <begin position="18"/>
        <end position="43"/>
    </location>
</feature>